<evidence type="ECO:0000256" key="9">
    <source>
        <dbReference type="HAMAP-Rule" id="MF_01925"/>
    </source>
</evidence>
<dbReference type="Gene3D" id="3.40.50.720">
    <property type="entry name" value="NAD(P)-binding Rossmann-like Domain"/>
    <property type="match status" value="1"/>
</dbReference>
<gene>
    <name evidence="9" type="primary">proC</name>
    <name evidence="15" type="ORF">CDQ84_11935</name>
</gene>
<evidence type="ECO:0000256" key="11">
    <source>
        <dbReference type="PIRSR" id="PIRSR000193-1"/>
    </source>
</evidence>
<dbReference type="InterPro" id="IPR000304">
    <property type="entry name" value="Pyrroline-COOH_reductase"/>
</dbReference>
<dbReference type="FunFam" id="1.10.3730.10:FF:000001">
    <property type="entry name" value="Pyrroline-5-carboxylate reductase"/>
    <property type="match status" value="1"/>
</dbReference>
<dbReference type="GO" id="GO:0005737">
    <property type="term" value="C:cytoplasm"/>
    <property type="evidence" value="ECO:0007669"/>
    <property type="project" value="UniProtKB-SubCell"/>
</dbReference>
<evidence type="ECO:0000259" key="13">
    <source>
        <dbReference type="Pfam" id="PF03807"/>
    </source>
</evidence>
<feature type="binding site" evidence="11">
    <location>
        <position position="61"/>
    </location>
    <ligand>
        <name>NADPH</name>
        <dbReference type="ChEBI" id="CHEBI:57783"/>
    </ligand>
</feature>
<dbReference type="SUPFAM" id="SSF51735">
    <property type="entry name" value="NAD(P)-binding Rossmann-fold domains"/>
    <property type="match status" value="1"/>
</dbReference>
<evidence type="ECO:0000313" key="15">
    <source>
        <dbReference type="EMBL" id="PNT98056.1"/>
    </source>
</evidence>
<name>A0A2K2F2U6_9CLOT</name>
<keyword evidence="3 9" id="KW-0963">Cytoplasm</keyword>
<dbReference type="Proteomes" id="UP000236151">
    <property type="component" value="Unassembled WGS sequence"/>
</dbReference>
<organism evidence="15 16">
    <name type="scientific">Clostridium thermosuccinogenes</name>
    <dbReference type="NCBI Taxonomy" id="84032"/>
    <lineage>
        <taxon>Bacteria</taxon>
        <taxon>Bacillati</taxon>
        <taxon>Bacillota</taxon>
        <taxon>Clostridia</taxon>
        <taxon>Eubacteriales</taxon>
        <taxon>Clostridiaceae</taxon>
        <taxon>Clostridium</taxon>
    </lineage>
</organism>
<dbReference type="GO" id="GO:0055129">
    <property type="term" value="P:L-proline biosynthetic process"/>
    <property type="evidence" value="ECO:0007669"/>
    <property type="project" value="UniProtKB-UniRule"/>
</dbReference>
<keyword evidence="16" id="KW-1185">Reference proteome</keyword>
<dbReference type="NCBIfam" id="TIGR00112">
    <property type="entry name" value="proC"/>
    <property type="match status" value="1"/>
</dbReference>
<keyword evidence="6 9" id="KW-0521">NADP</keyword>
<evidence type="ECO:0000256" key="3">
    <source>
        <dbReference type="ARBA" id="ARBA00022490"/>
    </source>
</evidence>
<dbReference type="OrthoDB" id="9805754at2"/>
<comment type="catalytic activity">
    <reaction evidence="9 12">
        <text>L-proline + NADP(+) = (S)-1-pyrroline-5-carboxylate + NADPH + 2 H(+)</text>
        <dbReference type="Rhea" id="RHEA:14109"/>
        <dbReference type="ChEBI" id="CHEBI:15378"/>
        <dbReference type="ChEBI" id="CHEBI:17388"/>
        <dbReference type="ChEBI" id="CHEBI:57783"/>
        <dbReference type="ChEBI" id="CHEBI:58349"/>
        <dbReference type="ChEBI" id="CHEBI:60039"/>
        <dbReference type="EC" id="1.5.1.2"/>
    </reaction>
</comment>
<comment type="caution">
    <text evidence="15">The sequence shown here is derived from an EMBL/GenBank/DDBJ whole genome shotgun (WGS) entry which is preliminary data.</text>
</comment>
<sequence length="275" mass="29815">MDIKLGIKLGFIGAGNMGSAMMKGILSSGLIKAGDIYMSDVNRRKLEALKEENGVNIVSCNRELVEKSDVIILAVKPNMAKEVLEPLKELIDDKKLLITIILGLPIKFYRRILGDGLKIIRTMPNTPALIGEGMILMSYDSAVGEEDIKTAKMLLESLGKVEVLDEKLMSEVTAVTGSSPAYVYMFIEAMADAAVRSGIPRNLAYELAAQAVAGSAKMVLRTGKHPGILKDEVCSPAGSTIEAVAALEKHGFRYAIMDAMEECTKKAREVGKMYE</sequence>
<dbReference type="PANTHER" id="PTHR11645">
    <property type="entry name" value="PYRROLINE-5-CARBOXYLATE REDUCTASE"/>
    <property type="match status" value="1"/>
</dbReference>
<dbReference type="PANTHER" id="PTHR11645:SF0">
    <property type="entry name" value="PYRROLINE-5-CARBOXYLATE REDUCTASE 3"/>
    <property type="match status" value="1"/>
</dbReference>
<evidence type="ECO:0000256" key="10">
    <source>
        <dbReference type="NCBIfam" id="TIGR00112"/>
    </source>
</evidence>
<dbReference type="UniPathway" id="UPA00098">
    <property type="reaction ID" value="UER00361"/>
</dbReference>
<feature type="domain" description="Pyrroline-5-carboxylate reductase catalytic N-terminal" evidence="13">
    <location>
        <begin position="8"/>
        <end position="100"/>
    </location>
</feature>
<evidence type="ECO:0000256" key="5">
    <source>
        <dbReference type="ARBA" id="ARBA00022650"/>
    </source>
</evidence>
<comment type="function">
    <text evidence="8 9">Catalyzes the reduction of 1-pyrroline-5-carboxylate (PCA) to L-proline.</text>
</comment>
<evidence type="ECO:0000256" key="8">
    <source>
        <dbReference type="ARBA" id="ARBA00058118"/>
    </source>
</evidence>
<keyword evidence="4 9" id="KW-0028">Amino-acid biosynthesis</keyword>
<dbReference type="Gene3D" id="1.10.3730.10">
    <property type="entry name" value="ProC C-terminal domain-like"/>
    <property type="match status" value="1"/>
</dbReference>
<dbReference type="PIRSF" id="PIRSF000193">
    <property type="entry name" value="Pyrrol-5-carb_rd"/>
    <property type="match status" value="1"/>
</dbReference>
<reference evidence="15 16" key="1">
    <citation type="submission" date="2017-06" db="EMBL/GenBank/DDBJ databases">
        <title>Investigating the central metabolism of Clostridium thermosuccinogenes.</title>
        <authorList>
            <person name="Koendjbiharie J.G."/>
            <person name="van Kranenburg R."/>
        </authorList>
    </citation>
    <scope>NUCLEOTIDE SEQUENCE [LARGE SCALE GENOMIC DNA]</scope>
    <source>
        <strain evidence="15 16">DSM 5806</strain>
    </source>
</reference>
<dbReference type="SUPFAM" id="SSF48179">
    <property type="entry name" value="6-phosphogluconate dehydrogenase C-terminal domain-like"/>
    <property type="match status" value="1"/>
</dbReference>
<comment type="catalytic activity">
    <reaction evidence="9">
        <text>L-proline + NAD(+) = (S)-1-pyrroline-5-carboxylate + NADH + 2 H(+)</text>
        <dbReference type="Rhea" id="RHEA:14105"/>
        <dbReference type="ChEBI" id="CHEBI:15378"/>
        <dbReference type="ChEBI" id="CHEBI:17388"/>
        <dbReference type="ChEBI" id="CHEBI:57540"/>
        <dbReference type="ChEBI" id="CHEBI:57945"/>
        <dbReference type="ChEBI" id="CHEBI:60039"/>
        <dbReference type="EC" id="1.5.1.2"/>
    </reaction>
</comment>
<dbReference type="InterPro" id="IPR053790">
    <property type="entry name" value="P5CR-like_CS"/>
</dbReference>
<keyword evidence="5 9" id="KW-0641">Proline biosynthesis</keyword>
<evidence type="ECO:0000313" key="16">
    <source>
        <dbReference type="Proteomes" id="UP000236151"/>
    </source>
</evidence>
<dbReference type="Pfam" id="PF03807">
    <property type="entry name" value="F420_oxidored"/>
    <property type="match status" value="1"/>
</dbReference>
<dbReference type="HAMAP" id="MF_01925">
    <property type="entry name" value="P5C_reductase"/>
    <property type="match status" value="1"/>
</dbReference>
<feature type="domain" description="Pyrroline-5-carboxylate reductase dimerisation" evidence="14">
    <location>
        <begin position="166"/>
        <end position="269"/>
    </location>
</feature>
<dbReference type="EC" id="1.5.1.2" evidence="9 10"/>
<dbReference type="InterPro" id="IPR008927">
    <property type="entry name" value="6-PGluconate_DH-like_C_sf"/>
</dbReference>
<evidence type="ECO:0000259" key="14">
    <source>
        <dbReference type="Pfam" id="PF14748"/>
    </source>
</evidence>
<comment type="pathway">
    <text evidence="9 12">Amino-acid biosynthesis; L-proline biosynthesis; L-proline from L-glutamate 5-semialdehyde: step 1/1.</text>
</comment>
<comment type="similarity">
    <text evidence="2 9 12">Belongs to the pyrroline-5-carboxylate reductase family.</text>
</comment>
<dbReference type="EMBL" id="NIOJ01000031">
    <property type="protein sequence ID" value="PNT98056.1"/>
    <property type="molecule type" value="Genomic_DNA"/>
</dbReference>
<dbReference type="PROSITE" id="PS00521">
    <property type="entry name" value="P5CR"/>
    <property type="match status" value="1"/>
</dbReference>
<keyword evidence="7 9" id="KW-0560">Oxidoreductase</keyword>
<evidence type="ECO:0000256" key="12">
    <source>
        <dbReference type="RuleBase" id="RU003903"/>
    </source>
</evidence>
<dbReference type="AlphaFoldDB" id="A0A2K2F2U6"/>
<dbReference type="Pfam" id="PF14748">
    <property type="entry name" value="P5CR_dimer"/>
    <property type="match status" value="1"/>
</dbReference>
<protein>
    <recommendedName>
        <fullName evidence="9 10">Pyrroline-5-carboxylate reductase</fullName>
        <shortName evidence="9">P5C reductase</shortName>
        <shortName evidence="9">P5CR</shortName>
        <ecNumber evidence="9 10">1.5.1.2</ecNumber>
    </recommendedName>
    <alternativeName>
        <fullName evidence="9">PCA reductase</fullName>
    </alternativeName>
</protein>
<evidence type="ECO:0000256" key="2">
    <source>
        <dbReference type="ARBA" id="ARBA00005525"/>
    </source>
</evidence>
<dbReference type="InterPro" id="IPR036291">
    <property type="entry name" value="NAD(P)-bd_dom_sf"/>
</dbReference>
<dbReference type="InterPro" id="IPR029036">
    <property type="entry name" value="P5CR_dimer"/>
</dbReference>
<proteinExistence type="inferred from homology"/>
<feature type="binding site" evidence="11">
    <location>
        <begin position="12"/>
        <end position="17"/>
    </location>
    <ligand>
        <name>NADP(+)</name>
        <dbReference type="ChEBI" id="CHEBI:58349"/>
    </ligand>
</feature>
<accession>A0A2K2F2U6</accession>
<evidence type="ECO:0000256" key="1">
    <source>
        <dbReference type="ARBA" id="ARBA00004496"/>
    </source>
</evidence>
<comment type="subcellular location">
    <subcellularLocation>
        <location evidence="1 9">Cytoplasm</location>
    </subcellularLocation>
</comment>
<evidence type="ECO:0000256" key="6">
    <source>
        <dbReference type="ARBA" id="ARBA00022857"/>
    </source>
</evidence>
<dbReference type="InterPro" id="IPR028939">
    <property type="entry name" value="P5C_Rdtase_cat_N"/>
</dbReference>
<dbReference type="GO" id="GO:0004735">
    <property type="term" value="F:pyrroline-5-carboxylate reductase activity"/>
    <property type="evidence" value="ECO:0007669"/>
    <property type="project" value="UniProtKB-UniRule"/>
</dbReference>
<evidence type="ECO:0000256" key="4">
    <source>
        <dbReference type="ARBA" id="ARBA00022605"/>
    </source>
</evidence>
<dbReference type="RefSeq" id="WP_103081968.1">
    <property type="nucleotide sequence ID" value="NZ_CP021850.1"/>
</dbReference>
<evidence type="ECO:0000256" key="7">
    <source>
        <dbReference type="ARBA" id="ARBA00023002"/>
    </source>
</evidence>
<feature type="binding site" evidence="11">
    <location>
        <begin position="74"/>
        <end position="77"/>
    </location>
    <ligand>
        <name>NADP(+)</name>
        <dbReference type="ChEBI" id="CHEBI:58349"/>
    </ligand>
</feature>
<dbReference type="FunFam" id="3.40.50.720:FF:000190">
    <property type="entry name" value="Pyrroline-5-carboxylate reductase"/>
    <property type="match status" value="1"/>
</dbReference>
<dbReference type="KEGG" id="cthd:CDO33_07110"/>